<dbReference type="STRING" id="44941.A0A397W2W6"/>
<feature type="domain" description="Methyltransferase type 11" evidence="4">
    <location>
        <begin position="54"/>
        <end position="146"/>
    </location>
</feature>
<protein>
    <submittedName>
        <fullName evidence="5">S-adenosyl-L-methionine-dependent methyltransferase</fullName>
    </submittedName>
</protein>
<proteinExistence type="inferred from homology"/>
<dbReference type="Gene3D" id="3.40.50.150">
    <property type="entry name" value="Vaccinia Virus protein VP39"/>
    <property type="match status" value="1"/>
</dbReference>
<dbReference type="InterPro" id="IPR029063">
    <property type="entry name" value="SAM-dependent_MTases_sf"/>
</dbReference>
<accession>A0A397W2W6</accession>
<evidence type="ECO:0000313" key="6">
    <source>
        <dbReference type="Proteomes" id="UP000266673"/>
    </source>
</evidence>
<dbReference type="EMBL" id="QKWP01000046">
    <property type="protein sequence ID" value="RIB29105.1"/>
    <property type="molecule type" value="Genomic_DNA"/>
</dbReference>
<evidence type="ECO:0000256" key="2">
    <source>
        <dbReference type="ARBA" id="ARBA00022603"/>
    </source>
</evidence>
<dbReference type="CDD" id="cd02440">
    <property type="entry name" value="AdoMet_MTases"/>
    <property type="match status" value="1"/>
</dbReference>
<dbReference type="OrthoDB" id="10027013at2759"/>
<evidence type="ECO:0000256" key="1">
    <source>
        <dbReference type="ARBA" id="ARBA00008361"/>
    </source>
</evidence>
<dbReference type="Pfam" id="PF08241">
    <property type="entry name" value="Methyltransf_11"/>
    <property type="match status" value="1"/>
</dbReference>
<dbReference type="PANTHER" id="PTHR44942:SF4">
    <property type="entry name" value="METHYLTRANSFERASE TYPE 11 DOMAIN-CONTAINING PROTEIN"/>
    <property type="match status" value="1"/>
</dbReference>
<evidence type="ECO:0000313" key="5">
    <source>
        <dbReference type="EMBL" id="RIB29105.1"/>
    </source>
</evidence>
<dbReference type="GO" id="GO:0008757">
    <property type="term" value="F:S-adenosylmethionine-dependent methyltransferase activity"/>
    <property type="evidence" value="ECO:0007669"/>
    <property type="project" value="InterPro"/>
</dbReference>
<gene>
    <name evidence="5" type="ORF">C2G38_2057583</name>
</gene>
<dbReference type="SUPFAM" id="SSF53335">
    <property type="entry name" value="S-adenosyl-L-methionine-dependent methyltransferases"/>
    <property type="match status" value="1"/>
</dbReference>
<dbReference type="AlphaFoldDB" id="A0A397W2W6"/>
<keyword evidence="3 5" id="KW-0808">Transferase</keyword>
<evidence type="ECO:0000259" key="4">
    <source>
        <dbReference type="Pfam" id="PF08241"/>
    </source>
</evidence>
<keyword evidence="2 5" id="KW-0489">Methyltransferase</keyword>
<evidence type="ECO:0000256" key="3">
    <source>
        <dbReference type="ARBA" id="ARBA00022679"/>
    </source>
</evidence>
<dbReference type="GO" id="GO:0032259">
    <property type="term" value="P:methylation"/>
    <property type="evidence" value="ECO:0007669"/>
    <property type="project" value="UniProtKB-KW"/>
</dbReference>
<reference evidence="5 6" key="1">
    <citation type="submission" date="2018-06" db="EMBL/GenBank/DDBJ databases">
        <title>Comparative genomics reveals the genomic features of Rhizophagus irregularis, R. cerebriforme, R. diaphanum and Gigaspora rosea, and their symbiotic lifestyle signature.</title>
        <authorList>
            <person name="Morin E."/>
            <person name="San Clemente H."/>
            <person name="Chen E.C.H."/>
            <person name="De La Providencia I."/>
            <person name="Hainaut M."/>
            <person name="Kuo A."/>
            <person name="Kohler A."/>
            <person name="Murat C."/>
            <person name="Tang N."/>
            <person name="Roy S."/>
            <person name="Loubradou J."/>
            <person name="Henrissat B."/>
            <person name="Grigoriev I.V."/>
            <person name="Corradi N."/>
            <person name="Roux C."/>
            <person name="Martin F.M."/>
        </authorList>
    </citation>
    <scope>NUCLEOTIDE SEQUENCE [LARGE SCALE GENOMIC DNA]</scope>
    <source>
        <strain evidence="5 6">DAOM 194757</strain>
    </source>
</reference>
<dbReference type="Proteomes" id="UP000266673">
    <property type="component" value="Unassembled WGS sequence"/>
</dbReference>
<organism evidence="5 6">
    <name type="scientific">Gigaspora rosea</name>
    <dbReference type="NCBI Taxonomy" id="44941"/>
    <lineage>
        <taxon>Eukaryota</taxon>
        <taxon>Fungi</taxon>
        <taxon>Fungi incertae sedis</taxon>
        <taxon>Mucoromycota</taxon>
        <taxon>Glomeromycotina</taxon>
        <taxon>Glomeromycetes</taxon>
        <taxon>Diversisporales</taxon>
        <taxon>Gigasporaceae</taxon>
        <taxon>Gigaspora</taxon>
    </lineage>
</organism>
<dbReference type="InterPro" id="IPR013216">
    <property type="entry name" value="Methyltransf_11"/>
</dbReference>
<dbReference type="PANTHER" id="PTHR44942">
    <property type="entry name" value="METHYLTRANSF_11 DOMAIN-CONTAINING PROTEIN"/>
    <property type="match status" value="1"/>
</dbReference>
<name>A0A397W2W6_9GLOM</name>
<dbReference type="InterPro" id="IPR051052">
    <property type="entry name" value="Diverse_substrate_MTase"/>
</dbReference>
<keyword evidence="6" id="KW-1185">Reference proteome</keyword>
<sequence length="292" mass="33979">MSTINNLNVDRENTTTLDYDSTAYDAYRPTYSSRLYTKIYEYHTSHSSSFSTALDVATGTGCVARELSKTFQQVYANDISQDMISSASAFNSSNIQYSISAAEDLSQFKDSTIDLVTVATALHWIDCEKFFKEAWRVLKQNGTLAIFGYSSFHIVNGYPAATKEFKKFTLETFGDYFDPRMVLIDNMYRDIVIPDELFKNIIWERNEYNEKEGNMNDGECYLNKEWSVEQLKNFMKSWSFYRSYMSKCQKENQKIEDPVDKLFEKLKEKEGWKDEQILKISWSFVLGLAEKN</sequence>
<comment type="similarity">
    <text evidence="1">Belongs to the methyltransferase superfamily.</text>
</comment>
<comment type="caution">
    <text evidence="5">The sequence shown here is derived from an EMBL/GenBank/DDBJ whole genome shotgun (WGS) entry which is preliminary data.</text>
</comment>